<dbReference type="AlphaFoldDB" id="A0A9Q1HEN7"/>
<comment type="similarity">
    <text evidence="2 6">Belongs to the sodium:solute symporter (SSF) (TC 2.A.21) family.</text>
</comment>
<feature type="transmembrane region" description="Helical" evidence="7">
    <location>
        <begin position="416"/>
        <end position="438"/>
    </location>
</feature>
<evidence type="ECO:0000256" key="5">
    <source>
        <dbReference type="ARBA" id="ARBA00023136"/>
    </source>
</evidence>
<evidence type="ECO:0000256" key="7">
    <source>
        <dbReference type="SAM" id="Phobius"/>
    </source>
</evidence>
<feature type="transmembrane region" description="Helical" evidence="7">
    <location>
        <begin position="206"/>
        <end position="224"/>
    </location>
</feature>
<name>A0A9Q1HEN7_HOLLE</name>
<proteinExistence type="inferred from homology"/>
<feature type="transmembrane region" description="Helical" evidence="7">
    <location>
        <begin position="245"/>
        <end position="266"/>
    </location>
</feature>
<dbReference type="NCBIfam" id="TIGR00813">
    <property type="entry name" value="sss"/>
    <property type="match status" value="1"/>
</dbReference>
<comment type="caution">
    <text evidence="8">The sequence shown here is derived from an EMBL/GenBank/DDBJ whole genome shotgun (WGS) entry which is preliminary data.</text>
</comment>
<keyword evidence="4 7" id="KW-1133">Transmembrane helix</keyword>
<dbReference type="Gene3D" id="1.20.1730.10">
    <property type="entry name" value="Sodium/glucose cotransporter"/>
    <property type="match status" value="1"/>
</dbReference>
<evidence type="ECO:0000256" key="4">
    <source>
        <dbReference type="ARBA" id="ARBA00022989"/>
    </source>
</evidence>
<feature type="transmembrane region" description="Helical" evidence="7">
    <location>
        <begin position="354"/>
        <end position="375"/>
    </location>
</feature>
<dbReference type="PANTHER" id="PTHR11819">
    <property type="entry name" value="SOLUTE CARRIER FAMILY 5"/>
    <property type="match status" value="1"/>
</dbReference>
<organism evidence="8 9">
    <name type="scientific">Holothuria leucospilota</name>
    <name type="common">Black long sea cucumber</name>
    <name type="synonym">Mertensiothuria leucospilota</name>
    <dbReference type="NCBI Taxonomy" id="206669"/>
    <lineage>
        <taxon>Eukaryota</taxon>
        <taxon>Metazoa</taxon>
        <taxon>Echinodermata</taxon>
        <taxon>Eleutherozoa</taxon>
        <taxon>Echinozoa</taxon>
        <taxon>Holothuroidea</taxon>
        <taxon>Aspidochirotacea</taxon>
        <taxon>Aspidochirotida</taxon>
        <taxon>Holothuriidae</taxon>
        <taxon>Holothuria</taxon>
    </lineage>
</organism>
<feature type="transmembrane region" description="Helical" evidence="7">
    <location>
        <begin position="111"/>
        <end position="129"/>
    </location>
</feature>
<dbReference type="Pfam" id="PF00474">
    <property type="entry name" value="SSF"/>
    <property type="match status" value="1"/>
</dbReference>
<keyword evidence="3 7" id="KW-0812">Transmembrane</keyword>
<dbReference type="InterPro" id="IPR001734">
    <property type="entry name" value="Na/solute_symporter"/>
</dbReference>
<evidence type="ECO:0000256" key="3">
    <source>
        <dbReference type="ARBA" id="ARBA00022692"/>
    </source>
</evidence>
<feature type="transmembrane region" description="Helical" evidence="7">
    <location>
        <begin position="387"/>
        <end position="409"/>
    </location>
</feature>
<evidence type="ECO:0000313" key="8">
    <source>
        <dbReference type="EMBL" id="KAJ8043544.1"/>
    </source>
</evidence>
<dbReference type="EMBL" id="JAIZAY010000004">
    <property type="protein sequence ID" value="KAJ8043544.1"/>
    <property type="molecule type" value="Genomic_DNA"/>
</dbReference>
<dbReference type="GO" id="GO:0005886">
    <property type="term" value="C:plasma membrane"/>
    <property type="evidence" value="ECO:0007669"/>
    <property type="project" value="TreeGrafter"/>
</dbReference>
<sequence>MVWWSVGASLYASNIGSEHFVGLAGYGAARGITMAAYELIAMHAFLLLGWYFLPVFLSARVYTMPEYLYKRFGGQRIRVYIAVISLLLAVFTKTSVALYTGAIFIQQAIGWNIYLSVIILLSITSIYTVMGGLTTVIYTDAAQFVIMIGGAIVMMVLAFQRISWEELQFLYPISIPSETMLSPNSSCGFPREDAFRFFRHPVTSDMPWPAMILGISVTVVWYHCTDQIMVQRTLAAKTLAHAKGGCVLAAIMKPLPLFAMVFPGMISRVLFTDAVACVDPDECEKYCQNPSGCTDIAYPKLVVNVMPEGLRGLMLAVVMSGLMSSLTSIFNSSSTIFTIDIWTRLRPKAKERELMVVGRVFILMLVAFSVFWISIIQASHGGRLVDYIHSMTSYLSPPLCAVFLLAVTWPRTTEKAAFWGLMLGLLIGMTRLATDLSFPEPHCGEIDTRPNVIAHWHYLYFGILSFCIIMTFTITVSLLTTPLPPKNTQGLTWPTRKLELINEDPTTEVTSQKDETVDTTEQGEPSLTRRVVDMFCGTGRTKQTTPTEKDLAALQKLYSLKESRLEKIILNISAVVVIASSWFVFAYFA</sequence>
<dbReference type="Proteomes" id="UP001152320">
    <property type="component" value="Chromosome 4"/>
</dbReference>
<dbReference type="PROSITE" id="PS50283">
    <property type="entry name" value="NA_SOLUT_SYMP_3"/>
    <property type="match status" value="1"/>
</dbReference>
<dbReference type="OrthoDB" id="6132759at2759"/>
<evidence type="ECO:0000313" key="9">
    <source>
        <dbReference type="Proteomes" id="UP001152320"/>
    </source>
</evidence>
<feature type="transmembrane region" description="Helical" evidence="7">
    <location>
        <begin position="458"/>
        <end position="479"/>
    </location>
</feature>
<dbReference type="InterPro" id="IPR038377">
    <property type="entry name" value="Na/Glc_symporter_sf"/>
</dbReference>
<evidence type="ECO:0000256" key="6">
    <source>
        <dbReference type="RuleBase" id="RU362091"/>
    </source>
</evidence>
<keyword evidence="9" id="KW-1185">Reference proteome</keyword>
<keyword evidence="5 7" id="KW-0472">Membrane</keyword>
<dbReference type="GO" id="GO:0005412">
    <property type="term" value="F:D-glucose:sodium symporter activity"/>
    <property type="evidence" value="ECO:0007669"/>
    <property type="project" value="TreeGrafter"/>
</dbReference>
<feature type="transmembrane region" description="Helical" evidence="7">
    <location>
        <begin position="40"/>
        <end position="59"/>
    </location>
</feature>
<feature type="transmembrane region" description="Helical" evidence="7">
    <location>
        <begin position="79"/>
        <end position="105"/>
    </location>
</feature>
<feature type="transmembrane region" description="Helical" evidence="7">
    <location>
        <begin position="313"/>
        <end position="342"/>
    </location>
</feature>
<feature type="transmembrane region" description="Helical" evidence="7">
    <location>
        <begin position="568"/>
        <end position="588"/>
    </location>
</feature>
<dbReference type="PANTHER" id="PTHR11819:SF195">
    <property type="entry name" value="SODIUM_GLUCOSE COTRANSPORTER 4"/>
    <property type="match status" value="1"/>
</dbReference>
<accession>A0A9Q1HEN7</accession>
<feature type="transmembrane region" description="Helical" evidence="7">
    <location>
        <begin position="141"/>
        <end position="162"/>
    </location>
</feature>
<comment type="subcellular location">
    <subcellularLocation>
        <location evidence="1">Membrane</location>
        <topology evidence="1">Multi-pass membrane protein</topology>
    </subcellularLocation>
</comment>
<evidence type="ECO:0000256" key="2">
    <source>
        <dbReference type="ARBA" id="ARBA00006434"/>
    </source>
</evidence>
<reference evidence="8" key="1">
    <citation type="submission" date="2021-10" db="EMBL/GenBank/DDBJ databases">
        <title>Tropical sea cucumber genome reveals ecological adaptation and Cuvierian tubules defense mechanism.</title>
        <authorList>
            <person name="Chen T."/>
        </authorList>
    </citation>
    <scope>NUCLEOTIDE SEQUENCE</scope>
    <source>
        <strain evidence="8">Nanhai2018</strain>
        <tissue evidence="8">Muscle</tissue>
    </source>
</reference>
<gene>
    <name evidence="8" type="ORF">HOLleu_10669</name>
</gene>
<evidence type="ECO:0000256" key="1">
    <source>
        <dbReference type="ARBA" id="ARBA00004141"/>
    </source>
</evidence>
<protein>
    <submittedName>
        <fullName evidence="8">Sodium/glucose cotransporter 4</fullName>
    </submittedName>
</protein>